<proteinExistence type="predicted"/>
<evidence type="ECO:0000313" key="1">
    <source>
        <dbReference type="EMBL" id="EOA85397.1"/>
    </source>
</evidence>
<dbReference type="STRING" id="671987.R0KAW9"/>
<name>R0KAW9_EXST2</name>
<dbReference type="eggNOG" id="ENOG502RZRM">
    <property type="taxonomic scope" value="Eukaryota"/>
</dbReference>
<dbReference type="OrthoDB" id="109543at2759"/>
<dbReference type="RefSeq" id="XP_008027046.1">
    <property type="nucleotide sequence ID" value="XM_008028855.1"/>
</dbReference>
<sequence>MNANLGIGVFVESGCPPVLRSEPDLLGQKAFLTHKVHGSGLQKWIPLPLSRRHWNQVRPHASACLKEIYELAGLKSPVSSYIDVLYYLMNTVVGQFSAAAEKEFKRRDAQSTLSHASEKAATAYFGLFHLLLCLATENVAIIASANKTIARFIAGPRSKANFPDLGHVFTAALISDAGLTEELTLLVIKEAILRNVVWMLDTKGACMPELAYLEPSTDSPYRLTMTFKASLTSYRLTMFLKLFSSAARPPEKSLIQLRDSLFDSHGAPPPATLAAITAGIRTIRDINSFPGFLKTMSITNMPPKSVFTKFLRRTITDSVVAGYSRMPLTQSQLYLIRRRKERYVQRADDVSFTSDLQPWFEYARVRGWPSFFPE</sequence>
<dbReference type="EMBL" id="KB908703">
    <property type="protein sequence ID" value="EOA85397.1"/>
    <property type="molecule type" value="Genomic_DNA"/>
</dbReference>
<keyword evidence="2" id="KW-1185">Reference proteome</keyword>
<accession>R0KAW9</accession>
<protein>
    <submittedName>
        <fullName evidence="1">Uncharacterized protein</fullName>
    </submittedName>
</protein>
<dbReference type="HOGENOM" id="CLU_740023_0_0_1"/>
<evidence type="ECO:0000313" key="2">
    <source>
        <dbReference type="Proteomes" id="UP000016935"/>
    </source>
</evidence>
<gene>
    <name evidence="1" type="ORF">SETTUDRAFT_32604</name>
</gene>
<dbReference type="Proteomes" id="UP000016935">
    <property type="component" value="Unassembled WGS sequence"/>
</dbReference>
<dbReference type="GeneID" id="19403668"/>
<organism evidence="1 2">
    <name type="scientific">Exserohilum turcicum (strain 28A)</name>
    <name type="common">Northern leaf blight fungus</name>
    <name type="synonym">Setosphaeria turcica</name>
    <dbReference type="NCBI Taxonomy" id="671987"/>
    <lineage>
        <taxon>Eukaryota</taxon>
        <taxon>Fungi</taxon>
        <taxon>Dikarya</taxon>
        <taxon>Ascomycota</taxon>
        <taxon>Pezizomycotina</taxon>
        <taxon>Dothideomycetes</taxon>
        <taxon>Pleosporomycetidae</taxon>
        <taxon>Pleosporales</taxon>
        <taxon>Pleosporineae</taxon>
        <taxon>Pleosporaceae</taxon>
        <taxon>Exserohilum</taxon>
    </lineage>
</organism>
<reference evidence="1 2" key="1">
    <citation type="journal article" date="2012" name="PLoS Pathog.">
        <title>Diverse lifestyles and strategies of plant pathogenesis encoded in the genomes of eighteen Dothideomycetes fungi.</title>
        <authorList>
            <person name="Ohm R.A."/>
            <person name="Feau N."/>
            <person name="Henrissat B."/>
            <person name="Schoch C.L."/>
            <person name="Horwitz B.A."/>
            <person name="Barry K.W."/>
            <person name="Condon B.J."/>
            <person name="Copeland A.C."/>
            <person name="Dhillon B."/>
            <person name="Glaser F."/>
            <person name="Hesse C.N."/>
            <person name="Kosti I."/>
            <person name="LaButti K."/>
            <person name="Lindquist E.A."/>
            <person name="Lucas S."/>
            <person name="Salamov A.A."/>
            <person name="Bradshaw R.E."/>
            <person name="Ciuffetti L."/>
            <person name="Hamelin R.C."/>
            <person name="Kema G.H.J."/>
            <person name="Lawrence C."/>
            <person name="Scott J.A."/>
            <person name="Spatafora J.W."/>
            <person name="Turgeon B.G."/>
            <person name="de Wit P.J.G.M."/>
            <person name="Zhong S."/>
            <person name="Goodwin S.B."/>
            <person name="Grigoriev I.V."/>
        </authorList>
    </citation>
    <scope>NUCLEOTIDE SEQUENCE [LARGE SCALE GENOMIC DNA]</scope>
    <source>
        <strain evidence="2">28A</strain>
    </source>
</reference>
<dbReference type="AlphaFoldDB" id="R0KAW9"/>
<reference evidence="1 2" key="2">
    <citation type="journal article" date="2013" name="PLoS Genet.">
        <title>Comparative genome structure, secondary metabolite, and effector coding capacity across Cochliobolus pathogens.</title>
        <authorList>
            <person name="Condon B.J."/>
            <person name="Leng Y."/>
            <person name="Wu D."/>
            <person name="Bushley K.E."/>
            <person name="Ohm R.A."/>
            <person name="Otillar R."/>
            <person name="Martin J."/>
            <person name="Schackwitz W."/>
            <person name="Grimwood J."/>
            <person name="MohdZainudin N."/>
            <person name="Xue C."/>
            <person name="Wang R."/>
            <person name="Manning V.A."/>
            <person name="Dhillon B."/>
            <person name="Tu Z.J."/>
            <person name="Steffenson B.J."/>
            <person name="Salamov A."/>
            <person name="Sun H."/>
            <person name="Lowry S."/>
            <person name="LaButti K."/>
            <person name="Han J."/>
            <person name="Copeland A."/>
            <person name="Lindquist E."/>
            <person name="Barry K."/>
            <person name="Schmutz J."/>
            <person name="Baker S.E."/>
            <person name="Ciuffetti L.M."/>
            <person name="Grigoriev I.V."/>
            <person name="Zhong S."/>
            <person name="Turgeon B.G."/>
        </authorList>
    </citation>
    <scope>NUCLEOTIDE SEQUENCE [LARGE SCALE GENOMIC DNA]</scope>
    <source>
        <strain evidence="2">28A</strain>
    </source>
</reference>